<name>A0ACC0L800_RHOML</name>
<organism evidence="1 2">
    <name type="scientific">Rhododendron molle</name>
    <name type="common">Chinese azalea</name>
    <name type="synonym">Azalea mollis</name>
    <dbReference type="NCBI Taxonomy" id="49168"/>
    <lineage>
        <taxon>Eukaryota</taxon>
        <taxon>Viridiplantae</taxon>
        <taxon>Streptophyta</taxon>
        <taxon>Embryophyta</taxon>
        <taxon>Tracheophyta</taxon>
        <taxon>Spermatophyta</taxon>
        <taxon>Magnoliopsida</taxon>
        <taxon>eudicotyledons</taxon>
        <taxon>Gunneridae</taxon>
        <taxon>Pentapetalae</taxon>
        <taxon>asterids</taxon>
        <taxon>Ericales</taxon>
        <taxon>Ericaceae</taxon>
        <taxon>Ericoideae</taxon>
        <taxon>Rhodoreae</taxon>
        <taxon>Rhododendron</taxon>
    </lineage>
</organism>
<reference evidence="1" key="1">
    <citation type="submission" date="2022-02" db="EMBL/GenBank/DDBJ databases">
        <title>Plant Genome Project.</title>
        <authorList>
            <person name="Zhang R.-G."/>
        </authorList>
    </citation>
    <scope>NUCLEOTIDE SEQUENCE</scope>
    <source>
        <strain evidence="1">AT1</strain>
    </source>
</reference>
<protein>
    <submittedName>
        <fullName evidence="1">Uncharacterized protein</fullName>
    </submittedName>
</protein>
<evidence type="ECO:0000313" key="1">
    <source>
        <dbReference type="EMBL" id="KAI8524834.1"/>
    </source>
</evidence>
<sequence>MCEQKKDFDYGTVSSSSSTLVGSLSSGSWPRERCPITSTPLNGGNYVLWAKANEVYYIGQSEDSYLTDEPPATTEPTYRAWKAVDACFHSELWKSMTEQVASTLMFCDTAREVWTEAKELYSGVHNLRRTYDLHQSLIYLRVMILLRIITLSFGTFVMNWI</sequence>
<dbReference type="EMBL" id="CM046400">
    <property type="protein sequence ID" value="KAI8524834.1"/>
    <property type="molecule type" value="Genomic_DNA"/>
</dbReference>
<accession>A0ACC0L800</accession>
<gene>
    <name evidence="1" type="ORF">RHMOL_Rhmol13G0180800</name>
</gene>
<keyword evidence="2" id="KW-1185">Reference proteome</keyword>
<dbReference type="Proteomes" id="UP001062846">
    <property type="component" value="Chromosome 13"/>
</dbReference>
<comment type="caution">
    <text evidence="1">The sequence shown here is derived from an EMBL/GenBank/DDBJ whole genome shotgun (WGS) entry which is preliminary data.</text>
</comment>
<proteinExistence type="predicted"/>
<evidence type="ECO:0000313" key="2">
    <source>
        <dbReference type="Proteomes" id="UP001062846"/>
    </source>
</evidence>